<proteinExistence type="predicted"/>
<dbReference type="AlphaFoldDB" id="Q6IGP2"/>
<keyword evidence="2" id="KW-0472">Membrane</keyword>
<protein>
    <submittedName>
        <fullName evidence="3">HDC05802</fullName>
    </submittedName>
</protein>
<evidence type="ECO:0000256" key="2">
    <source>
        <dbReference type="SAM" id="Phobius"/>
    </source>
</evidence>
<reference evidence="3" key="1">
    <citation type="journal article" date="2003" name="Genome Biol.">
        <title>An integrated gene annotation and transcriptional profiling approach towards the full gene content of the Drosophila genome.</title>
        <authorList>
            <person name="Hild M."/>
            <person name="Beckmann B."/>
            <person name="Haas S.A."/>
            <person name="Koch B."/>
            <person name="Solovyev V."/>
            <person name="Busold C."/>
            <person name="Fellenberg K."/>
            <person name="Boutros M."/>
            <person name="Vingron M."/>
            <person name="Sauer F."/>
            <person name="Hoheisel J.D."/>
            <person name="Paro R."/>
        </authorList>
    </citation>
    <scope>NUCLEOTIDE SEQUENCE</scope>
</reference>
<feature type="transmembrane region" description="Helical" evidence="2">
    <location>
        <begin position="12"/>
        <end position="34"/>
    </location>
</feature>
<keyword evidence="2" id="KW-0812">Transmembrane</keyword>
<keyword evidence="2" id="KW-1133">Transmembrane helix</keyword>
<evidence type="ECO:0000313" key="3">
    <source>
        <dbReference type="EMBL" id="DAA02422.1"/>
    </source>
</evidence>
<sequence>MDMAQTRHKKYLLQLDTTFCLSVILLFAAPYFALNSRCRLLATPPHLQPHPGPTFARSSCRVSQFVCCLLTASLALSSVDLSHFCHLLFDSICMWFADAMNENICHREFGPKRSVGAGGKSTGTPSCEEEGSREEKKRDLGRHLDRLALIVLLHSHRLVLAPGSPISLPRPLWGHISMLMIKLR</sequence>
<dbReference type="EMBL" id="BK003724">
    <property type="protein sequence ID" value="DAA02422.1"/>
    <property type="molecule type" value="Genomic_DNA"/>
</dbReference>
<gene>
    <name evidence="3" type="ORF">HDC05802</name>
</gene>
<organism evidence="3">
    <name type="scientific">Drosophila melanogaster</name>
    <name type="common">Fruit fly</name>
    <dbReference type="NCBI Taxonomy" id="7227"/>
    <lineage>
        <taxon>Eukaryota</taxon>
        <taxon>Metazoa</taxon>
        <taxon>Ecdysozoa</taxon>
        <taxon>Arthropoda</taxon>
        <taxon>Hexapoda</taxon>
        <taxon>Insecta</taxon>
        <taxon>Pterygota</taxon>
        <taxon>Neoptera</taxon>
        <taxon>Endopterygota</taxon>
        <taxon>Diptera</taxon>
        <taxon>Brachycera</taxon>
        <taxon>Muscomorpha</taxon>
        <taxon>Ephydroidea</taxon>
        <taxon>Drosophilidae</taxon>
        <taxon>Drosophila</taxon>
        <taxon>Sophophora</taxon>
    </lineage>
</organism>
<feature type="region of interest" description="Disordered" evidence="1">
    <location>
        <begin position="116"/>
        <end position="138"/>
    </location>
</feature>
<evidence type="ECO:0000256" key="1">
    <source>
        <dbReference type="SAM" id="MobiDB-lite"/>
    </source>
</evidence>
<name>Q6IGP2_DROME</name>
<accession>Q6IGP2</accession>